<dbReference type="Gene3D" id="2.40.420.20">
    <property type="match status" value="1"/>
</dbReference>
<keyword evidence="3" id="KW-0732">Signal</keyword>
<proteinExistence type="inferred from homology"/>
<comment type="similarity">
    <text evidence="1">Belongs to the membrane fusion protein (MFP) (TC 8.A.1) family.</text>
</comment>
<dbReference type="STRING" id="266128.ABB25_06070"/>
<reference evidence="7 8" key="1">
    <citation type="submission" date="2015-05" db="EMBL/GenBank/DDBJ databases">
        <title>Genome sequencing and analysis of members of genus Stenotrophomonas.</title>
        <authorList>
            <person name="Patil P.P."/>
            <person name="Midha S."/>
            <person name="Patil P.B."/>
        </authorList>
    </citation>
    <scope>NUCLEOTIDE SEQUENCE [LARGE SCALE GENOMIC DNA]</scope>
    <source>
        <strain evidence="7 8">DSM 17805</strain>
    </source>
</reference>
<evidence type="ECO:0000313" key="7">
    <source>
        <dbReference type="EMBL" id="KRG58450.1"/>
    </source>
</evidence>
<feature type="compositionally biased region" description="Low complexity" evidence="2">
    <location>
        <begin position="362"/>
        <end position="373"/>
    </location>
</feature>
<dbReference type="GO" id="GO:1990281">
    <property type="term" value="C:efflux pump complex"/>
    <property type="evidence" value="ECO:0007669"/>
    <property type="project" value="TreeGrafter"/>
</dbReference>
<dbReference type="Pfam" id="PF25954">
    <property type="entry name" value="Beta-barrel_RND_2"/>
    <property type="match status" value="1"/>
</dbReference>
<dbReference type="Pfam" id="PF25917">
    <property type="entry name" value="BSH_RND"/>
    <property type="match status" value="1"/>
</dbReference>
<dbReference type="InterPro" id="IPR006143">
    <property type="entry name" value="RND_pump_MFP"/>
</dbReference>
<dbReference type="InterPro" id="IPR058625">
    <property type="entry name" value="MdtA-like_BSH"/>
</dbReference>
<dbReference type="InterPro" id="IPR058624">
    <property type="entry name" value="MdtA-like_HH"/>
</dbReference>
<evidence type="ECO:0000259" key="6">
    <source>
        <dbReference type="Pfam" id="PF25954"/>
    </source>
</evidence>
<evidence type="ECO:0000259" key="4">
    <source>
        <dbReference type="Pfam" id="PF25876"/>
    </source>
</evidence>
<sequence>MTALRWSSLLLLLPVLAACRAEPEPAPVLPTVLVEVVGQSRGEQGFAGQVRAHQESALSFQVPGRLIKRHVDAGQRVKAGQLLAELDVSDYALQAQAAQAQQVAAQAELARVRDDLARYRQLAAGQLVSRSALDAQQAAFTAAQAQADAARANLEVARNQAGYARLLAPADGVIASRLIDVGQVVAAGQAVLVLAADSGREVVIALPEADIGRFSVGQAAEVVLWNAPDKRLPATISEIAAEADAQTRSFAARVALTDADAGQVALGQSARVYVARPGQQLSVPLAAVQGQPGSAQGQVMLVDPASGSLQAATVQVARWGAQRAELSAGISPGQWVVAAGGHLLQPGQQVRAVDRDNRPLQAAPAAAAATDGN</sequence>
<feature type="chain" id="PRO_5006393161" evidence="3">
    <location>
        <begin position="18"/>
        <end position="373"/>
    </location>
</feature>
<organism evidence="7 8">
    <name type="scientific">Stenotrophomonas koreensis</name>
    <dbReference type="NCBI Taxonomy" id="266128"/>
    <lineage>
        <taxon>Bacteria</taxon>
        <taxon>Pseudomonadati</taxon>
        <taxon>Pseudomonadota</taxon>
        <taxon>Gammaproteobacteria</taxon>
        <taxon>Lysobacterales</taxon>
        <taxon>Lysobacteraceae</taxon>
        <taxon>Stenotrophomonas</taxon>
    </lineage>
</organism>
<evidence type="ECO:0000256" key="2">
    <source>
        <dbReference type="SAM" id="MobiDB-lite"/>
    </source>
</evidence>
<accession>A0A0R0BX36</accession>
<dbReference type="Gene3D" id="1.10.287.470">
    <property type="entry name" value="Helix hairpin bin"/>
    <property type="match status" value="1"/>
</dbReference>
<dbReference type="RefSeq" id="WP_057664966.1">
    <property type="nucleotide sequence ID" value="NZ_LDJH01000010.1"/>
</dbReference>
<gene>
    <name evidence="7" type="ORF">ABB25_06070</name>
</gene>
<dbReference type="AlphaFoldDB" id="A0A0R0BX36"/>
<dbReference type="PROSITE" id="PS51257">
    <property type="entry name" value="PROKAR_LIPOPROTEIN"/>
    <property type="match status" value="1"/>
</dbReference>
<dbReference type="NCBIfam" id="TIGR01730">
    <property type="entry name" value="RND_mfp"/>
    <property type="match status" value="1"/>
</dbReference>
<dbReference type="PANTHER" id="PTHR30469">
    <property type="entry name" value="MULTIDRUG RESISTANCE PROTEIN MDTA"/>
    <property type="match status" value="1"/>
</dbReference>
<feature type="domain" description="Multidrug resistance protein MdtA-like alpha-helical hairpin" evidence="4">
    <location>
        <begin position="95"/>
        <end position="163"/>
    </location>
</feature>
<dbReference type="Gene3D" id="2.40.50.100">
    <property type="match status" value="1"/>
</dbReference>
<comment type="caution">
    <text evidence="7">The sequence shown here is derived from an EMBL/GenBank/DDBJ whole genome shotgun (WGS) entry which is preliminary data.</text>
</comment>
<evidence type="ECO:0000259" key="5">
    <source>
        <dbReference type="Pfam" id="PF25917"/>
    </source>
</evidence>
<name>A0A0R0BX36_9GAMM</name>
<dbReference type="Pfam" id="PF25876">
    <property type="entry name" value="HH_MFP_RND"/>
    <property type="match status" value="1"/>
</dbReference>
<dbReference type="PATRIC" id="fig|266128.3.peg.75"/>
<evidence type="ECO:0000313" key="8">
    <source>
        <dbReference type="Proteomes" id="UP000051254"/>
    </source>
</evidence>
<dbReference type="OrthoDB" id="9806939at2"/>
<keyword evidence="8" id="KW-1185">Reference proteome</keyword>
<dbReference type="InterPro" id="IPR058792">
    <property type="entry name" value="Beta-barrel_RND_2"/>
</dbReference>
<evidence type="ECO:0000256" key="3">
    <source>
        <dbReference type="SAM" id="SignalP"/>
    </source>
</evidence>
<dbReference type="GO" id="GO:0015562">
    <property type="term" value="F:efflux transmembrane transporter activity"/>
    <property type="evidence" value="ECO:0007669"/>
    <property type="project" value="TreeGrafter"/>
</dbReference>
<dbReference type="Proteomes" id="UP000051254">
    <property type="component" value="Unassembled WGS sequence"/>
</dbReference>
<dbReference type="EMBL" id="LDJH01000010">
    <property type="protein sequence ID" value="KRG58450.1"/>
    <property type="molecule type" value="Genomic_DNA"/>
</dbReference>
<dbReference type="PANTHER" id="PTHR30469:SF15">
    <property type="entry name" value="HLYD FAMILY OF SECRETION PROTEINS"/>
    <property type="match status" value="1"/>
</dbReference>
<protein>
    <submittedName>
        <fullName evidence="7">RND transporter</fullName>
    </submittedName>
</protein>
<dbReference type="Gene3D" id="2.40.30.170">
    <property type="match status" value="1"/>
</dbReference>
<dbReference type="SUPFAM" id="SSF111369">
    <property type="entry name" value="HlyD-like secretion proteins"/>
    <property type="match status" value="1"/>
</dbReference>
<feature type="domain" description="CusB-like beta-barrel" evidence="6">
    <location>
        <begin position="202"/>
        <end position="261"/>
    </location>
</feature>
<feature type="domain" description="Multidrug resistance protein MdtA-like barrel-sandwich hybrid" evidence="5">
    <location>
        <begin position="61"/>
        <end position="191"/>
    </location>
</feature>
<evidence type="ECO:0000256" key="1">
    <source>
        <dbReference type="ARBA" id="ARBA00009477"/>
    </source>
</evidence>
<feature type="signal peptide" evidence="3">
    <location>
        <begin position="1"/>
        <end position="17"/>
    </location>
</feature>
<feature type="region of interest" description="Disordered" evidence="2">
    <location>
        <begin position="354"/>
        <end position="373"/>
    </location>
</feature>